<organism evidence="2 3">
    <name type="scientific">Oceanibaculum indicum</name>
    <dbReference type="NCBI Taxonomy" id="526216"/>
    <lineage>
        <taxon>Bacteria</taxon>
        <taxon>Pseudomonadati</taxon>
        <taxon>Pseudomonadota</taxon>
        <taxon>Alphaproteobacteria</taxon>
        <taxon>Rhodospirillales</taxon>
        <taxon>Oceanibaculaceae</taxon>
        <taxon>Oceanibaculum</taxon>
    </lineage>
</organism>
<feature type="transmembrane region" description="Helical" evidence="1">
    <location>
        <begin position="40"/>
        <end position="67"/>
    </location>
</feature>
<reference evidence="2 3" key="1">
    <citation type="submission" date="2018-10" db="EMBL/GenBank/DDBJ databases">
        <title>Comparative analysis of microorganisms from saline springs in Andes Mountain Range, Colombia.</title>
        <authorList>
            <person name="Rubin E."/>
        </authorList>
    </citation>
    <scope>NUCLEOTIDE SEQUENCE [LARGE SCALE GENOMIC DNA]</scope>
    <source>
        <strain evidence="2 3">USBA 36</strain>
    </source>
</reference>
<feature type="transmembrane region" description="Helical" evidence="1">
    <location>
        <begin position="275"/>
        <end position="300"/>
    </location>
</feature>
<feature type="transmembrane region" description="Helical" evidence="1">
    <location>
        <begin position="73"/>
        <end position="93"/>
    </location>
</feature>
<dbReference type="OrthoDB" id="7335270at2"/>
<feature type="transmembrane region" description="Helical" evidence="1">
    <location>
        <begin position="249"/>
        <end position="268"/>
    </location>
</feature>
<feature type="transmembrane region" description="Helical" evidence="1">
    <location>
        <begin position="114"/>
        <end position="133"/>
    </location>
</feature>
<dbReference type="RefSeq" id="WP_008943438.1">
    <property type="nucleotide sequence ID" value="NZ_RBIG01000001.1"/>
</dbReference>
<name>A0A420WRM0_9PROT</name>
<gene>
    <name evidence="2" type="ORF">BCL74_1419</name>
</gene>
<accession>A0A420WRM0</accession>
<sequence length="318" mass="32514">MTGYWGWAGAAGLTSAALYLSVVLGSPGAFLLAYLAPLPLFLAGLALGLTALLVAGAAAFVIVGLASGSLMAAGLYLGIEVLPVAVLVRQALLSRPVMAGEEGSGIEWYPLGRLTALLAAMAATVLVIIWLVFAGSEGGLEAAVRTFLNAGLQGMLQAGGAETGEITPAIALMAALFPGIAAASWVVMIAVNGALAQGLASRFGRNLRPSPDMATLELPRALLVALVVAAVVGLVAPGGLGYIGRNLLVVLGMAYLFAGLAVVHGFILKLAARQVLLVVVYVTMVLFGWPVLLVMLLGIVDQLFGLRRRFAGPTQGEE</sequence>
<dbReference type="AlphaFoldDB" id="A0A420WRM0"/>
<protein>
    <submittedName>
        <fullName evidence="2">Putative membrane protein DUF2232</fullName>
    </submittedName>
</protein>
<dbReference type="Proteomes" id="UP000277424">
    <property type="component" value="Unassembled WGS sequence"/>
</dbReference>
<feature type="transmembrane region" description="Helical" evidence="1">
    <location>
        <begin position="6"/>
        <end position="33"/>
    </location>
</feature>
<keyword evidence="1" id="KW-0812">Transmembrane</keyword>
<dbReference type="InterPro" id="IPR018710">
    <property type="entry name" value="DUF2232"/>
</dbReference>
<feature type="transmembrane region" description="Helical" evidence="1">
    <location>
        <begin position="170"/>
        <end position="200"/>
    </location>
</feature>
<evidence type="ECO:0000313" key="3">
    <source>
        <dbReference type="Proteomes" id="UP000277424"/>
    </source>
</evidence>
<comment type="caution">
    <text evidence="2">The sequence shown here is derived from an EMBL/GenBank/DDBJ whole genome shotgun (WGS) entry which is preliminary data.</text>
</comment>
<evidence type="ECO:0000313" key="2">
    <source>
        <dbReference type="EMBL" id="RKQ73630.1"/>
    </source>
</evidence>
<evidence type="ECO:0000256" key="1">
    <source>
        <dbReference type="SAM" id="Phobius"/>
    </source>
</evidence>
<proteinExistence type="predicted"/>
<dbReference type="Pfam" id="PF09991">
    <property type="entry name" value="DUF2232"/>
    <property type="match status" value="1"/>
</dbReference>
<keyword evidence="1" id="KW-0472">Membrane</keyword>
<feature type="transmembrane region" description="Helical" evidence="1">
    <location>
        <begin position="221"/>
        <end position="243"/>
    </location>
</feature>
<keyword evidence="1" id="KW-1133">Transmembrane helix</keyword>
<dbReference type="EMBL" id="RBIG01000001">
    <property type="protein sequence ID" value="RKQ73630.1"/>
    <property type="molecule type" value="Genomic_DNA"/>
</dbReference>